<comment type="similarity">
    <text evidence="1">Belongs to the type-B carboxylesterase/lipase family.</text>
</comment>
<dbReference type="InterPro" id="IPR029058">
    <property type="entry name" value="AB_hydrolase_fold"/>
</dbReference>
<evidence type="ECO:0000256" key="3">
    <source>
        <dbReference type="SAM" id="Phobius"/>
    </source>
</evidence>
<dbReference type="PANTHER" id="PTHR43903">
    <property type="entry name" value="NEUROLIGIN"/>
    <property type="match status" value="1"/>
</dbReference>
<evidence type="ECO:0000256" key="1">
    <source>
        <dbReference type="ARBA" id="ARBA00005964"/>
    </source>
</evidence>
<sequence length="380" mass="42842">MDCGAVQAVERVVGSVCASAEERYKGRLNKFFPRKSHLERTMWTDNDRNMSHFFMKAFTDFARYGGKPFSKNQPLYSDRDSNPTLLVSSNLFQHERDVLDCASTKPINPSHQQILGLHFDVARNGELRYLNINTTFNSSIQLNYRQTEAAFWSMYLPTVVGHLVPTYPPITEFWWEPKQPLQIAFWSISGLCLLLVVAVVIFCILWRNAKRKSDGYYNGDITIMRDDIGDHGIDNHSTSNMFEYRDTPPPHSKPKRHSNNFDPKHSVSSPSLRAGSASSLKDTSAFRTSSPTVEPKLTQAITNKNPIRNKTQVDSSGVPQTQLVHPRYPAPLGVPPHFGFNTPQIGESTSGGGHPPLRHLERRPTGDLLRLLTISPPIDL</sequence>
<keyword evidence="3" id="KW-0472">Membrane</keyword>
<feature type="region of interest" description="Disordered" evidence="2">
    <location>
        <begin position="236"/>
        <end position="293"/>
    </location>
</feature>
<keyword evidence="3" id="KW-1133">Transmembrane helix</keyword>
<protein>
    <submittedName>
        <fullName evidence="4">Uncharacterized protein</fullName>
    </submittedName>
</protein>
<evidence type="ECO:0000313" key="4">
    <source>
        <dbReference type="EMBL" id="CAD7454821.1"/>
    </source>
</evidence>
<gene>
    <name evidence="4" type="ORF">TTEB3V08_LOCUS2914</name>
</gene>
<dbReference type="AlphaFoldDB" id="A0A7R9FKA1"/>
<dbReference type="Gene3D" id="3.40.50.1820">
    <property type="entry name" value="alpha/beta hydrolase"/>
    <property type="match status" value="1"/>
</dbReference>
<name>A0A7R9FKA1_9NEOP</name>
<dbReference type="InterPro" id="IPR051093">
    <property type="entry name" value="Neuroligin/BSAL"/>
</dbReference>
<feature type="compositionally biased region" description="Low complexity" evidence="2">
    <location>
        <begin position="266"/>
        <end position="280"/>
    </location>
</feature>
<accession>A0A7R9FKA1</accession>
<reference evidence="4" key="1">
    <citation type="submission" date="2020-11" db="EMBL/GenBank/DDBJ databases">
        <authorList>
            <person name="Tran Van P."/>
        </authorList>
    </citation>
    <scope>NUCLEOTIDE SEQUENCE</scope>
</reference>
<proteinExistence type="inferred from homology"/>
<organism evidence="4">
    <name type="scientific">Timema tahoe</name>
    <dbReference type="NCBI Taxonomy" id="61484"/>
    <lineage>
        <taxon>Eukaryota</taxon>
        <taxon>Metazoa</taxon>
        <taxon>Ecdysozoa</taxon>
        <taxon>Arthropoda</taxon>
        <taxon>Hexapoda</taxon>
        <taxon>Insecta</taxon>
        <taxon>Pterygota</taxon>
        <taxon>Neoptera</taxon>
        <taxon>Polyneoptera</taxon>
        <taxon>Phasmatodea</taxon>
        <taxon>Timematodea</taxon>
        <taxon>Timematoidea</taxon>
        <taxon>Timematidae</taxon>
        <taxon>Timema</taxon>
    </lineage>
</organism>
<evidence type="ECO:0000256" key="2">
    <source>
        <dbReference type="SAM" id="MobiDB-lite"/>
    </source>
</evidence>
<feature type="transmembrane region" description="Helical" evidence="3">
    <location>
        <begin position="183"/>
        <end position="206"/>
    </location>
</feature>
<feature type="compositionally biased region" description="Polar residues" evidence="2">
    <location>
        <begin position="281"/>
        <end position="292"/>
    </location>
</feature>
<keyword evidence="3" id="KW-0812">Transmembrane</keyword>
<dbReference type="EMBL" id="OE000727">
    <property type="protein sequence ID" value="CAD7454821.1"/>
    <property type="molecule type" value="Genomic_DNA"/>
</dbReference>